<gene>
    <name evidence="2" type="ORF">SNEC2469_LOCUS30290</name>
</gene>
<keyword evidence="1" id="KW-0472">Membrane</keyword>
<evidence type="ECO:0000256" key="1">
    <source>
        <dbReference type="SAM" id="Phobius"/>
    </source>
</evidence>
<reference evidence="2" key="1">
    <citation type="submission" date="2021-02" db="EMBL/GenBank/DDBJ databases">
        <authorList>
            <person name="Dougan E. K."/>
            <person name="Rhodes N."/>
            <person name="Thang M."/>
            <person name="Chan C."/>
        </authorList>
    </citation>
    <scope>NUCLEOTIDE SEQUENCE</scope>
</reference>
<protein>
    <submittedName>
        <fullName evidence="2">Uncharacterized protein</fullName>
    </submittedName>
</protein>
<evidence type="ECO:0000313" key="3">
    <source>
        <dbReference type="Proteomes" id="UP000601435"/>
    </source>
</evidence>
<dbReference type="SUPFAM" id="SSF103473">
    <property type="entry name" value="MFS general substrate transporter"/>
    <property type="match status" value="1"/>
</dbReference>
<keyword evidence="1" id="KW-0812">Transmembrane</keyword>
<feature type="transmembrane region" description="Helical" evidence="1">
    <location>
        <begin position="47"/>
        <end position="72"/>
    </location>
</feature>
<keyword evidence="1" id="KW-1133">Transmembrane helix</keyword>
<comment type="caution">
    <text evidence="2">The sequence shown here is derived from an EMBL/GenBank/DDBJ whole genome shotgun (WGS) entry which is preliminary data.</text>
</comment>
<feature type="transmembrane region" description="Helical" evidence="1">
    <location>
        <begin position="179"/>
        <end position="204"/>
    </location>
</feature>
<proteinExistence type="predicted"/>
<dbReference type="AlphaFoldDB" id="A0A813BDY6"/>
<name>A0A813BDY6_9DINO</name>
<feature type="transmembrane region" description="Helical" evidence="1">
    <location>
        <begin position="84"/>
        <end position="100"/>
    </location>
</feature>
<keyword evidence="3" id="KW-1185">Reference proteome</keyword>
<organism evidence="2 3">
    <name type="scientific">Symbiodinium necroappetens</name>
    <dbReference type="NCBI Taxonomy" id="1628268"/>
    <lineage>
        <taxon>Eukaryota</taxon>
        <taxon>Sar</taxon>
        <taxon>Alveolata</taxon>
        <taxon>Dinophyceae</taxon>
        <taxon>Suessiales</taxon>
        <taxon>Symbiodiniaceae</taxon>
        <taxon>Symbiodinium</taxon>
    </lineage>
</organism>
<dbReference type="OrthoDB" id="424129at2759"/>
<sequence>MLPPEQLPPESRELIVKYLIVYSYERPFTLSAIEVATMMILERSYGWSPALCGSSFMVVGGASTIMTGVSSLLISRRWVTESKVFLAASVASLIGVFWLFDWKHFGPGTLLWADAMIYGGVSLSNGVGQGLATRAATKGTHYSIEKYRMHNLMAVNLSRFLGPIAARFVVDFGGRNTYAALQLLVCFMGTCTVYLTVCVLWAGGSGASKPDSSK</sequence>
<dbReference type="EMBL" id="CAJNJA010070260">
    <property type="protein sequence ID" value="CAE7900372.1"/>
    <property type="molecule type" value="Genomic_DNA"/>
</dbReference>
<accession>A0A813BDY6</accession>
<dbReference type="InterPro" id="IPR036259">
    <property type="entry name" value="MFS_trans_sf"/>
</dbReference>
<evidence type="ECO:0000313" key="2">
    <source>
        <dbReference type="EMBL" id="CAE7900372.1"/>
    </source>
</evidence>
<dbReference type="Proteomes" id="UP000601435">
    <property type="component" value="Unassembled WGS sequence"/>
</dbReference>